<dbReference type="Pfam" id="PF04773">
    <property type="entry name" value="FecR"/>
    <property type="match status" value="1"/>
</dbReference>
<dbReference type="AlphaFoldDB" id="A0A1G9K9J3"/>
<gene>
    <name evidence="4" type="ORF">SAMN05421820_101509</name>
</gene>
<dbReference type="RefSeq" id="WP_074604535.1">
    <property type="nucleotide sequence ID" value="NZ_FNGY01000001.1"/>
</dbReference>
<evidence type="ECO:0008006" key="6">
    <source>
        <dbReference type="Google" id="ProtNLM"/>
    </source>
</evidence>
<evidence type="ECO:0000259" key="2">
    <source>
        <dbReference type="Pfam" id="PF04773"/>
    </source>
</evidence>
<evidence type="ECO:0000313" key="4">
    <source>
        <dbReference type="EMBL" id="SDL46299.1"/>
    </source>
</evidence>
<proteinExistence type="predicted"/>
<feature type="transmembrane region" description="Helical" evidence="1">
    <location>
        <begin position="92"/>
        <end position="110"/>
    </location>
</feature>
<dbReference type="InterPro" id="IPR012373">
    <property type="entry name" value="Ferrdict_sens_TM"/>
</dbReference>
<dbReference type="InterPro" id="IPR006860">
    <property type="entry name" value="FecR"/>
</dbReference>
<dbReference type="GO" id="GO:0016989">
    <property type="term" value="F:sigma factor antagonist activity"/>
    <property type="evidence" value="ECO:0007669"/>
    <property type="project" value="TreeGrafter"/>
</dbReference>
<keyword evidence="1" id="KW-0472">Membrane</keyword>
<feature type="domain" description="Protein FecR C-terminal" evidence="3">
    <location>
        <begin position="336"/>
        <end position="396"/>
    </location>
</feature>
<dbReference type="EMBL" id="FNGY01000001">
    <property type="protein sequence ID" value="SDL46299.1"/>
    <property type="molecule type" value="Genomic_DNA"/>
</dbReference>
<reference evidence="5" key="1">
    <citation type="submission" date="2016-10" db="EMBL/GenBank/DDBJ databases">
        <authorList>
            <person name="Varghese N."/>
            <person name="Submissions S."/>
        </authorList>
    </citation>
    <scope>NUCLEOTIDE SEQUENCE [LARGE SCALE GENOMIC DNA]</scope>
    <source>
        <strain evidence="5">DSM 19110</strain>
    </source>
</reference>
<dbReference type="Gene3D" id="3.55.50.30">
    <property type="match status" value="1"/>
</dbReference>
<keyword evidence="5" id="KW-1185">Reference proteome</keyword>
<dbReference type="PANTHER" id="PTHR30273">
    <property type="entry name" value="PERIPLASMIC SIGNAL SENSOR AND SIGMA FACTOR ACTIVATOR FECR-RELATED"/>
    <property type="match status" value="1"/>
</dbReference>
<dbReference type="Proteomes" id="UP000183200">
    <property type="component" value="Unassembled WGS sequence"/>
</dbReference>
<dbReference type="OrthoDB" id="1099963at2"/>
<keyword evidence="1" id="KW-1133">Transmembrane helix</keyword>
<keyword evidence="1" id="KW-0812">Transmembrane</keyword>
<dbReference type="Pfam" id="PF16344">
    <property type="entry name" value="FecR_C"/>
    <property type="match status" value="1"/>
</dbReference>
<dbReference type="PANTHER" id="PTHR30273:SF2">
    <property type="entry name" value="PROTEIN FECR"/>
    <property type="match status" value="1"/>
</dbReference>
<protein>
    <recommendedName>
        <fullName evidence="6">FecR protein</fullName>
    </recommendedName>
</protein>
<dbReference type="Gene3D" id="2.60.120.1440">
    <property type="match status" value="1"/>
</dbReference>
<evidence type="ECO:0000259" key="3">
    <source>
        <dbReference type="Pfam" id="PF16344"/>
    </source>
</evidence>
<feature type="domain" description="FecR protein" evidence="2">
    <location>
        <begin position="196"/>
        <end position="295"/>
    </location>
</feature>
<evidence type="ECO:0000313" key="5">
    <source>
        <dbReference type="Proteomes" id="UP000183200"/>
    </source>
</evidence>
<organism evidence="4 5">
    <name type="scientific">Pedobacter steynii</name>
    <dbReference type="NCBI Taxonomy" id="430522"/>
    <lineage>
        <taxon>Bacteria</taxon>
        <taxon>Pseudomonadati</taxon>
        <taxon>Bacteroidota</taxon>
        <taxon>Sphingobacteriia</taxon>
        <taxon>Sphingobacteriales</taxon>
        <taxon>Sphingobacteriaceae</taxon>
        <taxon>Pedobacter</taxon>
    </lineage>
</organism>
<accession>A0A1G9K9J3</accession>
<sequence>MQEKSPLLNRAEQILRYLRNELDIQERTEFLSWLNEHPEQQEFVNGLLEENGMEAELLFMAATDRKQAWDELQQKIKISANKSTVFQLWKRITALVAVLLVIISAGLYFYNNFNSKHKVTIQDLATNDIKAGGDKAYLTLSDGKRIALTDVENGKIVTEQAGVSITKTAEGELLYQLKGVPLVGEENKGIILYNIISTPAGGQYQVVLPDGTHVWLNSASSLKYATSLASLKERTVVLTGEAYFEVSRGEKGQPKKPFIVKSRNQEVEVLGTHFNINSYEQEELTATTLLEGRVKVKRQGIFERTISPGEQSLVGKHIEIQKVDTSTAVAWKNGLFKFENANIYTVMNQFSRWYNFDVVYEGKVPTNKFNGEIYRNLNASKALRILSYARIKFRVEVNSKEPDRKRIVIISN</sequence>
<evidence type="ECO:0000256" key="1">
    <source>
        <dbReference type="SAM" id="Phobius"/>
    </source>
</evidence>
<name>A0A1G9K9J3_9SPHI</name>
<dbReference type="InterPro" id="IPR032508">
    <property type="entry name" value="FecR_C"/>
</dbReference>